<evidence type="ECO:0000313" key="3">
    <source>
        <dbReference type="Proteomes" id="UP000024635"/>
    </source>
</evidence>
<dbReference type="Gene3D" id="1.10.510.10">
    <property type="entry name" value="Transferase(Phosphotransferase) domain 1"/>
    <property type="match status" value="1"/>
</dbReference>
<name>A0A016V1K0_9BILA</name>
<dbReference type="STRING" id="53326.A0A016V1K0"/>
<dbReference type="InterPro" id="IPR011009">
    <property type="entry name" value="Kinase-like_dom_sf"/>
</dbReference>
<comment type="caution">
    <text evidence="2">The sequence shown here is derived from an EMBL/GenBank/DDBJ whole genome shotgun (WGS) entry which is preliminary data.</text>
</comment>
<organism evidence="2 3">
    <name type="scientific">Ancylostoma ceylanicum</name>
    <dbReference type="NCBI Taxonomy" id="53326"/>
    <lineage>
        <taxon>Eukaryota</taxon>
        <taxon>Metazoa</taxon>
        <taxon>Ecdysozoa</taxon>
        <taxon>Nematoda</taxon>
        <taxon>Chromadorea</taxon>
        <taxon>Rhabditida</taxon>
        <taxon>Rhabditina</taxon>
        <taxon>Rhabditomorpha</taxon>
        <taxon>Strongyloidea</taxon>
        <taxon>Ancylostomatidae</taxon>
        <taxon>Ancylostomatinae</taxon>
        <taxon>Ancylostoma</taxon>
    </lineage>
</organism>
<proteinExistence type="predicted"/>
<gene>
    <name evidence="2" type="primary">Acey_s0019.g3764</name>
    <name evidence="2" type="synonym">Acey-M7.7</name>
    <name evidence="2" type="ORF">Y032_0019g3764</name>
</gene>
<dbReference type="SMART" id="SM00220">
    <property type="entry name" value="S_TKc"/>
    <property type="match status" value="1"/>
</dbReference>
<dbReference type="EMBL" id="JARK01001355">
    <property type="protein sequence ID" value="EYC21345.1"/>
    <property type="molecule type" value="Genomic_DNA"/>
</dbReference>
<dbReference type="InterPro" id="IPR000719">
    <property type="entry name" value="Prot_kinase_dom"/>
</dbReference>
<accession>A0A016V1K0</accession>
<dbReference type="OrthoDB" id="2687620at2759"/>
<reference evidence="3" key="1">
    <citation type="journal article" date="2015" name="Nat. Genet.">
        <title>The genome and transcriptome of the zoonotic hookworm Ancylostoma ceylanicum identify infection-specific gene families.</title>
        <authorList>
            <person name="Schwarz E.M."/>
            <person name="Hu Y."/>
            <person name="Antoshechkin I."/>
            <person name="Miller M.M."/>
            <person name="Sternberg P.W."/>
            <person name="Aroian R.V."/>
        </authorList>
    </citation>
    <scope>NUCLEOTIDE SEQUENCE</scope>
    <source>
        <strain evidence="3">HY135</strain>
    </source>
</reference>
<feature type="domain" description="Protein kinase" evidence="1">
    <location>
        <begin position="26"/>
        <end position="296"/>
    </location>
</feature>
<sequence length="431" mass="49270">MQNTQNKGEKQASSPLLSNGEDIDSYTVSNLISIGGFGQVYTCFHRITHQRVAIKVEAITAKIPLLRNEALCLHYLNGRHNPHGSEPREPILRFITYGRTETLKYLVMDHCGANLRELKRATPNDQFSITTSLWIMERMVSALQFIHSHGWLHRDVKPANFCIGDNETHKLYLIDFGMCRYFMNIDGTYKKRRPSSPFHGTLRYASVNSHNKQDLCRWDDLWSVYYIAIENMVGALPWRFITDRAKVAEMKIQYKFNTLQYGEESDMPQPLRILAYHLCQSYQDPDASFYTIPPYGCIIREVKIFNAFCGILYFSTPSSALCLVLHSQLVIEGQWPCIESHIVILHNFAFIFIVLHLSTSCSGFLSFALVEGFAGPPSKVKEVGASAPTIARMTCIQEMHPNFHNFIAKKTGDNGSEVKRYTIEKIHRKIA</sequence>
<dbReference type="PROSITE" id="PS50011">
    <property type="entry name" value="PROTEIN_KINASE_DOM"/>
    <property type="match status" value="1"/>
</dbReference>
<dbReference type="AlphaFoldDB" id="A0A016V1K0"/>
<dbReference type="SUPFAM" id="SSF56112">
    <property type="entry name" value="Protein kinase-like (PK-like)"/>
    <property type="match status" value="1"/>
</dbReference>
<dbReference type="Pfam" id="PF00069">
    <property type="entry name" value="Pkinase"/>
    <property type="match status" value="1"/>
</dbReference>
<protein>
    <recommendedName>
        <fullName evidence="1">Protein kinase domain-containing protein</fullName>
    </recommendedName>
</protein>
<dbReference type="InterPro" id="IPR050235">
    <property type="entry name" value="CK1_Ser-Thr_kinase"/>
</dbReference>
<dbReference type="GO" id="GO:0004672">
    <property type="term" value="F:protein kinase activity"/>
    <property type="evidence" value="ECO:0007669"/>
    <property type="project" value="InterPro"/>
</dbReference>
<dbReference type="PANTHER" id="PTHR11909">
    <property type="entry name" value="CASEIN KINASE-RELATED"/>
    <property type="match status" value="1"/>
</dbReference>
<keyword evidence="3" id="KW-1185">Reference proteome</keyword>
<dbReference type="GO" id="GO:0005524">
    <property type="term" value="F:ATP binding"/>
    <property type="evidence" value="ECO:0007669"/>
    <property type="project" value="InterPro"/>
</dbReference>
<evidence type="ECO:0000259" key="1">
    <source>
        <dbReference type="PROSITE" id="PS50011"/>
    </source>
</evidence>
<evidence type="ECO:0000313" key="2">
    <source>
        <dbReference type="EMBL" id="EYC21345.1"/>
    </source>
</evidence>
<dbReference type="Proteomes" id="UP000024635">
    <property type="component" value="Unassembled WGS sequence"/>
</dbReference>